<protein>
    <submittedName>
        <fullName evidence="2">Secondary thiamine-phosphate synthase enzyme</fullName>
    </submittedName>
</protein>
<dbReference type="EMBL" id="AEQN01000023">
    <property type="protein sequence ID" value="EFV01034.1"/>
    <property type="molecule type" value="Genomic_DNA"/>
</dbReference>
<gene>
    <name evidence="2" type="ORF">HMP0721_1773</name>
</gene>
<dbReference type="SUPFAM" id="SSF111038">
    <property type="entry name" value="YjbQ-like"/>
    <property type="match status" value="1"/>
</dbReference>
<dbReference type="STRING" id="887929.HMP0721_1773"/>
<sequence>MTTTHPIMRKQLRTTAHTQMLDITEAVAEAVRESGAANGIATVFVAHTTAAVTLNENTDPDVVRDMTREIGKIVPWEDGYHHAEGNSAAHLKASLFGASEQLIIENGRLVLGTWQGIYFAEFDGPRQRQFCIKIQADSDQASGGAQ</sequence>
<dbReference type="PROSITE" id="PS01314">
    <property type="entry name" value="UPF0047"/>
    <property type="match status" value="1"/>
</dbReference>
<dbReference type="PANTHER" id="PTHR30615">
    <property type="entry name" value="UNCHARACTERIZED PROTEIN YJBQ-RELATED"/>
    <property type="match status" value="1"/>
</dbReference>
<comment type="similarity">
    <text evidence="1">Belongs to the UPF0047 family.</text>
</comment>
<keyword evidence="3" id="KW-1185">Reference proteome</keyword>
<dbReference type="Gene3D" id="2.60.120.460">
    <property type="entry name" value="YjbQ-like"/>
    <property type="match status" value="1"/>
</dbReference>
<proteinExistence type="inferred from homology"/>
<evidence type="ECO:0000313" key="3">
    <source>
        <dbReference type="Proteomes" id="UP000004754"/>
    </source>
</evidence>
<dbReference type="NCBIfam" id="TIGR00149">
    <property type="entry name" value="TIGR00149_YjbQ"/>
    <property type="match status" value="1"/>
</dbReference>
<name>E6MID8_9FIRM</name>
<dbReference type="Pfam" id="PF01894">
    <property type="entry name" value="YjbQ"/>
    <property type="match status" value="1"/>
</dbReference>
<dbReference type="Proteomes" id="UP000004754">
    <property type="component" value="Unassembled WGS sequence"/>
</dbReference>
<evidence type="ECO:0000256" key="1">
    <source>
        <dbReference type="ARBA" id="ARBA00005534"/>
    </source>
</evidence>
<accession>E6MID8</accession>
<dbReference type="eggNOG" id="COG0432">
    <property type="taxonomic scope" value="Bacteria"/>
</dbReference>
<dbReference type="InterPro" id="IPR035917">
    <property type="entry name" value="YjbQ-like_sf"/>
</dbReference>
<dbReference type="AlphaFoldDB" id="E6MID8"/>
<dbReference type="HOGENOM" id="CLU_096980_1_1_9"/>
<reference evidence="2 3" key="1">
    <citation type="submission" date="2010-12" db="EMBL/GenBank/DDBJ databases">
        <authorList>
            <person name="Muzny D."/>
            <person name="Qin X."/>
            <person name="Deng J."/>
            <person name="Jiang H."/>
            <person name="Liu Y."/>
            <person name="Qu J."/>
            <person name="Song X.-Z."/>
            <person name="Zhang L."/>
            <person name="Thornton R."/>
            <person name="Coyle M."/>
            <person name="Francisco L."/>
            <person name="Jackson L."/>
            <person name="Javaid M."/>
            <person name="Korchina V."/>
            <person name="Kovar C."/>
            <person name="Mata R."/>
            <person name="Mathew T."/>
            <person name="Ngo R."/>
            <person name="Nguyen L."/>
            <person name="Nguyen N."/>
            <person name="Okwuonu G."/>
            <person name="Ongeri F."/>
            <person name="Pham C."/>
            <person name="Simmons D."/>
            <person name="Wilczek-Boney K."/>
            <person name="Hale W."/>
            <person name="Jakkamsetti A."/>
            <person name="Pham P."/>
            <person name="Ruth R."/>
            <person name="San Lucas F."/>
            <person name="Warren J."/>
            <person name="Zhang J."/>
            <person name="Zhao Z."/>
            <person name="Zhou C."/>
            <person name="Zhu D."/>
            <person name="Lee S."/>
            <person name="Bess C."/>
            <person name="Blankenburg K."/>
            <person name="Forbes L."/>
            <person name="Fu Q."/>
            <person name="Gubbala S."/>
            <person name="Hirani K."/>
            <person name="Jayaseelan J.C."/>
            <person name="Lara F."/>
            <person name="Munidasa M."/>
            <person name="Palculict T."/>
            <person name="Patil S."/>
            <person name="Pu L.-L."/>
            <person name="Saada N."/>
            <person name="Tang L."/>
            <person name="Weissenberger G."/>
            <person name="Zhu Y."/>
            <person name="Hemphill L."/>
            <person name="Shang Y."/>
            <person name="Youmans B."/>
            <person name="Ayvaz T."/>
            <person name="Ross M."/>
            <person name="Santibanez J."/>
            <person name="Aqrawi P."/>
            <person name="Gross S."/>
            <person name="Joshi V."/>
            <person name="Fowler G."/>
            <person name="Nazareth L."/>
            <person name="Reid J."/>
            <person name="Worley K."/>
            <person name="Petrosino J."/>
            <person name="Highlander S."/>
            <person name="Gibbs R."/>
        </authorList>
    </citation>
    <scope>NUCLEOTIDE SEQUENCE [LARGE SCALE GENOMIC DNA]</scope>
    <source>
        <strain evidence="2 3">ATCC 23263</strain>
    </source>
</reference>
<comment type="caution">
    <text evidence="2">The sequence shown here is derived from an EMBL/GenBank/DDBJ whole genome shotgun (WGS) entry which is preliminary data.</text>
</comment>
<dbReference type="PIRSF" id="PIRSF004681">
    <property type="entry name" value="UCP004681"/>
    <property type="match status" value="1"/>
</dbReference>
<dbReference type="PANTHER" id="PTHR30615:SF8">
    <property type="entry name" value="UPF0047 PROTEIN C4A8.02C"/>
    <property type="match status" value="1"/>
</dbReference>
<dbReference type="InterPro" id="IPR001602">
    <property type="entry name" value="UPF0047_YjbQ-like"/>
</dbReference>
<dbReference type="RefSeq" id="WP_006599195.1">
    <property type="nucleotide sequence ID" value="NZ_GL622359.1"/>
</dbReference>
<organism evidence="2 3">
    <name type="scientific">Pseudoramibacter alactolyticus ATCC 23263</name>
    <dbReference type="NCBI Taxonomy" id="887929"/>
    <lineage>
        <taxon>Bacteria</taxon>
        <taxon>Bacillati</taxon>
        <taxon>Bacillota</taxon>
        <taxon>Clostridia</taxon>
        <taxon>Eubacteriales</taxon>
        <taxon>Eubacteriaceae</taxon>
        <taxon>Pseudoramibacter</taxon>
    </lineage>
</organism>
<evidence type="ECO:0000313" key="2">
    <source>
        <dbReference type="EMBL" id="EFV01034.1"/>
    </source>
</evidence>